<feature type="transmembrane region" description="Helical" evidence="1">
    <location>
        <begin position="7"/>
        <end position="30"/>
    </location>
</feature>
<evidence type="ECO:0000313" key="2">
    <source>
        <dbReference type="EMBL" id="TFW14346.1"/>
    </source>
</evidence>
<name>A0A4Y9S2Q2_9CAUL</name>
<gene>
    <name evidence="2" type="ORF">EGY25_03880</name>
</gene>
<dbReference type="OrthoDB" id="7207093at2"/>
<comment type="caution">
    <text evidence="2">The sequence shown here is derived from an EMBL/GenBank/DDBJ whole genome shotgun (WGS) entry which is preliminary data.</text>
</comment>
<dbReference type="EMBL" id="SPVH01000002">
    <property type="protein sequence ID" value="TFW14346.1"/>
    <property type="molecule type" value="Genomic_DNA"/>
</dbReference>
<dbReference type="AlphaFoldDB" id="A0A4Y9S2Q2"/>
<evidence type="ECO:0000256" key="1">
    <source>
        <dbReference type="SAM" id="Phobius"/>
    </source>
</evidence>
<keyword evidence="1" id="KW-0812">Transmembrane</keyword>
<keyword evidence="1" id="KW-1133">Transmembrane helix</keyword>
<keyword evidence="1" id="KW-0472">Membrane</keyword>
<proteinExistence type="predicted"/>
<organism evidence="2 3">
    <name type="scientific">Brevundimonas intermedia</name>
    <dbReference type="NCBI Taxonomy" id="74315"/>
    <lineage>
        <taxon>Bacteria</taxon>
        <taxon>Pseudomonadati</taxon>
        <taxon>Pseudomonadota</taxon>
        <taxon>Alphaproteobacteria</taxon>
        <taxon>Caulobacterales</taxon>
        <taxon>Caulobacteraceae</taxon>
        <taxon>Brevundimonas</taxon>
    </lineage>
</organism>
<feature type="transmembrane region" description="Helical" evidence="1">
    <location>
        <begin position="42"/>
        <end position="68"/>
    </location>
</feature>
<accession>A0A4Y9S2Q2</accession>
<dbReference type="RefSeq" id="WP_135193732.1">
    <property type="nucleotide sequence ID" value="NZ_SPVH01000002.1"/>
</dbReference>
<protein>
    <recommendedName>
        <fullName evidence="4">LydA holin phage, holin superfamily III</fullName>
    </recommendedName>
</protein>
<evidence type="ECO:0000313" key="3">
    <source>
        <dbReference type="Proteomes" id="UP000298216"/>
    </source>
</evidence>
<evidence type="ECO:0008006" key="4">
    <source>
        <dbReference type="Google" id="ProtNLM"/>
    </source>
</evidence>
<reference evidence="2 3" key="1">
    <citation type="submission" date="2019-03" db="EMBL/GenBank/DDBJ databases">
        <title>Draft genome of Brevundimonas sp. a heavy metal resistant soil bacteria.</title>
        <authorList>
            <person name="Soto J."/>
        </authorList>
    </citation>
    <scope>NUCLEOTIDE SEQUENCE [LARGE SCALE GENOMIC DNA]</scope>
    <source>
        <strain evidence="2 3">B-10</strain>
    </source>
</reference>
<keyword evidence="3" id="KW-1185">Reference proteome</keyword>
<dbReference type="Proteomes" id="UP000298216">
    <property type="component" value="Unassembled WGS sequence"/>
</dbReference>
<sequence>MIDPRDVPAFWGLCGGVLSGAVGLVTAYSAKAGNPVAQRRAWLHLGLGIVAGPIVAEALTQGVILAVVPVLDMRGVALALGWMVANDPRALFDTLTRVVRAVFNQEPQR</sequence>